<proteinExistence type="predicted"/>
<protein>
    <submittedName>
        <fullName evidence="2">Uncharacterized protein</fullName>
    </submittedName>
</protein>
<evidence type="ECO:0000313" key="3">
    <source>
        <dbReference type="Proteomes" id="UP000268070"/>
    </source>
</evidence>
<feature type="chain" id="PRO_5017977253" evidence="1">
    <location>
        <begin position="22"/>
        <end position="133"/>
    </location>
</feature>
<organism evidence="2 3">
    <name type="scientific">Alcaligenes aquatilis</name>
    <dbReference type="NCBI Taxonomy" id="323284"/>
    <lineage>
        <taxon>Bacteria</taxon>
        <taxon>Pseudomonadati</taxon>
        <taxon>Pseudomonadota</taxon>
        <taxon>Betaproteobacteria</taxon>
        <taxon>Burkholderiales</taxon>
        <taxon>Alcaligenaceae</taxon>
        <taxon>Alcaligenes</taxon>
    </lineage>
</organism>
<dbReference type="EMBL" id="CP032153">
    <property type="protein sequence ID" value="AYN21999.1"/>
    <property type="molecule type" value="Genomic_DNA"/>
</dbReference>
<name>A0A3G2HYC7_9BURK</name>
<sequence length="133" mass="14486">MKLPKLTMWSNRMALSFSVQATTHKTLVLAHEIAMIGASQQPCLNAPCSLVFSIYTLHKEAPVRTQPKQGQASHNLEGVHVMQVDLIKLAQEWREAHATATPFRLPALTVAQLGRLSALLSDALPVAGNSTVH</sequence>
<keyword evidence="1" id="KW-0732">Signal</keyword>
<dbReference type="Proteomes" id="UP000268070">
    <property type="component" value="Chromosome"/>
</dbReference>
<dbReference type="KEGG" id="aaqu:D3M96_16550"/>
<evidence type="ECO:0000256" key="1">
    <source>
        <dbReference type="SAM" id="SignalP"/>
    </source>
</evidence>
<dbReference type="AlphaFoldDB" id="A0A3G2HYC7"/>
<evidence type="ECO:0000313" key="2">
    <source>
        <dbReference type="EMBL" id="AYN21999.1"/>
    </source>
</evidence>
<accession>A0A3G2HYC7</accession>
<reference evidence="2 3" key="1">
    <citation type="submission" date="2018-09" db="EMBL/GenBank/DDBJ databases">
        <title>Complete genome sequence of the hydrocarbonoclastic bacterium Alcaligenes aquatilis QD168, isolated from a crude-oil polluted marine sediment of Central Chile.</title>
        <authorList>
            <person name="Duran R.E."/>
            <person name="Barra B."/>
            <person name="Salva-Serra F."/>
            <person name="Mendez V."/>
            <person name="Moore E.R.B."/>
            <person name="Seeger M."/>
        </authorList>
    </citation>
    <scope>NUCLEOTIDE SEQUENCE [LARGE SCALE GENOMIC DNA]</scope>
    <source>
        <strain evidence="2 3">QD168</strain>
    </source>
</reference>
<feature type="signal peptide" evidence="1">
    <location>
        <begin position="1"/>
        <end position="21"/>
    </location>
</feature>
<gene>
    <name evidence="2" type="ORF">D3M96_16550</name>
</gene>